<dbReference type="OrthoDB" id="258723at2157"/>
<proteinExistence type="predicted"/>
<feature type="region of interest" description="Disordered" evidence="1">
    <location>
        <begin position="233"/>
        <end position="271"/>
    </location>
</feature>
<accession>A0A3R7GKR2</accession>
<dbReference type="InterPro" id="IPR048687">
    <property type="entry name" value="HVO_2248-like"/>
</dbReference>
<keyword evidence="3" id="KW-1185">Reference proteome</keyword>
<evidence type="ECO:0000313" key="2">
    <source>
        <dbReference type="EMBL" id="RKD97533.1"/>
    </source>
</evidence>
<comment type="caution">
    <text evidence="2">The sequence shown here is derived from an EMBL/GenBank/DDBJ whole genome shotgun (WGS) entry which is preliminary data.</text>
</comment>
<dbReference type="EMBL" id="RAPO01000001">
    <property type="protein sequence ID" value="RKD97533.1"/>
    <property type="molecule type" value="Genomic_DNA"/>
</dbReference>
<organism evidence="2 3">
    <name type="scientific">Halopiger aswanensis</name>
    <dbReference type="NCBI Taxonomy" id="148449"/>
    <lineage>
        <taxon>Archaea</taxon>
        <taxon>Methanobacteriati</taxon>
        <taxon>Methanobacteriota</taxon>
        <taxon>Stenosarchaea group</taxon>
        <taxon>Halobacteria</taxon>
        <taxon>Halobacteriales</taxon>
        <taxon>Natrialbaceae</taxon>
        <taxon>Halopiger</taxon>
    </lineage>
</organism>
<dbReference type="AlphaFoldDB" id="A0A3R7GKR2"/>
<protein>
    <submittedName>
        <fullName evidence="2">Uncharacterized protein</fullName>
    </submittedName>
</protein>
<sequence length="271" mass="30832">MTGGRDRFCGDAQVLHQRAVRIPLPDADAERAFHENAVTLAEAEERRASLLADPDVPLSVAFETSFEHAAQIIERQLQDIAGEDYEDVAMAYYRDERDDRVAEITAYFVEGLWRIQQSATVTELLYVPLILRYPDSFVVNVRFADDYTTPKSIHYESPEHAAEELADEYAETYYEESQYSQRRAAERVRDGAALIREEFPDPDETSFAERKYGGIVMAGGRRGSVFTTMTERVEPDPDRFSNSIEKPALVEAGPEAERTERELRLEDGLVH</sequence>
<evidence type="ECO:0000256" key="1">
    <source>
        <dbReference type="SAM" id="MobiDB-lite"/>
    </source>
</evidence>
<dbReference type="Pfam" id="PF21535">
    <property type="entry name" value="HVO_2248"/>
    <property type="match status" value="1"/>
</dbReference>
<name>A0A3R7GKR2_9EURY</name>
<dbReference type="Proteomes" id="UP000283805">
    <property type="component" value="Unassembled WGS sequence"/>
</dbReference>
<gene>
    <name evidence="2" type="ORF">ATJ93_0521</name>
</gene>
<reference evidence="2 3" key="1">
    <citation type="submission" date="2018-09" db="EMBL/GenBank/DDBJ databases">
        <title>Genomic Encyclopedia of Archaeal and Bacterial Type Strains, Phase II (KMG-II): from individual species to whole genera.</title>
        <authorList>
            <person name="Goeker M."/>
        </authorList>
    </citation>
    <scope>NUCLEOTIDE SEQUENCE [LARGE SCALE GENOMIC DNA]</scope>
    <source>
        <strain evidence="2 3">DSM 13151</strain>
    </source>
</reference>
<dbReference type="RefSeq" id="WP_120243060.1">
    <property type="nucleotide sequence ID" value="NZ_RAPO01000001.1"/>
</dbReference>
<evidence type="ECO:0000313" key="3">
    <source>
        <dbReference type="Proteomes" id="UP000283805"/>
    </source>
</evidence>
<feature type="compositionally biased region" description="Basic and acidic residues" evidence="1">
    <location>
        <begin position="255"/>
        <end position="271"/>
    </location>
</feature>